<dbReference type="CTD" id="20325150"/>
<dbReference type="RefSeq" id="XP_009175775.1">
    <property type="nucleotide sequence ID" value="XM_009177511.1"/>
</dbReference>
<dbReference type="Proteomes" id="UP000054324">
    <property type="component" value="Unassembled WGS sequence"/>
</dbReference>
<feature type="non-terminal residue" evidence="1">
    <location>
        <position position="73"/>
    </location>
</feature>
<protein>
    <submittedName>
        <fullName evidence="1">Uncharacterized protein</fullName>
    </submittedName>
</protein>
<gene>
    <name evidence="1" type="ORF">T265_10982</name>
</gene>
<proteinExistence type="predicted"/>
<dbReference type="AlphaFoldDB" id="A0A074ZB76"/>
<dbReference type="KEGG" id="ovi:T265_10982"/>
<evidence type="ECO:0000313" key="1">
    <source>
        <dbReference type="EMBL" id="KER20480.1"/>
    </source>
</evidence>
<name>A0A074ZB76_OPIVI</name>
<dbReference type="GeneID" id="20325150"/>
<feature type="non-terminal residue" evidence="1">
    <location>
        <position position="1"/>
    </location>
</feature>
<evidence type="ECO:0000313" key="2">
    <source>
        <dbReference type="Proteomes" id="UP000054324"/>
    </source>
</evidence>
<accession>A0A074ZB76</accession>
<reference evidence="1 2" key="1">
    <citation type="submission" date="2013-11" db="EMBL/GenBank/DDBJ databases">
        <title>Opisthorchis viverrini - life in the bile duct.</title>
        <authorList>
            <person name="Young N.D."/>
            <person name="Nagarajan N."/>
            <person name="Lin S.J."/>
            <person name="Korhonen P.K."/>
            <person name="Jex A.R."/>
            <person name="Hall R.S."/>
            <person name="Safavi-Hemami H."/>
            <person name="Kaewkong W."/>
            <person name="Bertrand D."/>
            <person name="Gao S."/>
            <person name="Seet Q."/>
            <person name="Wongkham S."/>
            <person name="Teh B.T."/>
            <person name="Wongkham C."/>
            <person name="Intapan P.M."/>
            <person name="Maleewong W."/>
            <person name="Yang X."/>
            <person name="Hu M."/>
            <person name="Wang Z."/>
            <person name="Hofmann A."/>
            <person name="Sternberg P.W."/>
            <person name="Tan P."/>
            <person name="Wang J."/>
            <person name="Gasser R.B."/>
        </authorList>
    </citation>
    <scope>NUCLEOTIDE SEQUENCE [LARGE SCALE GENOMIC DNA]</scope>
</reference>
<dbReference type="EMBL" id="KL597052">
    <property type="protein sequence ID" value="KER20480.1"/>
    <property type="molecule type" value="Genomic_DNA"/>
</dbReference>
<sequence length="73" mass="8283">ENITNERFGWVPGFTSWVLSNVLQSVRIQAFVYGLHRSSLSRLVRVDETCSSTKHHLHAGGFCFVPNPRQQAL</sequence>
<keyword evidence="2" id="KW-1185">Reference proteome</keyword>
<organism evidence="1 2">
    <name type="scientific">Opisthorchis viverrini</name>
    <name type="common">Southeast Asian liver fluke</name>
    <dbReference type="NCBI Taxonomy" id="6198"/>
    <lineage>
        <taxon>Eukaryota</taxon>
        <taxon>Metazoa</taxon>
        <taxon>Spiralia</taxon>
        <taxon>Lophotrochozoa</taxon>
        <taxon>Platyhelminthes</taxon>
        <taxon>Trematoda</taxon>
        <taxon>Digenea</taxon>
        <taxon>Opisthorchiida</taxon>
        <taxon>Opisthorchiata</taxon>
        <taxon>Opisthorchiidae</taxon>
        <taxon>Opisthorchis</taxon>
    </lineage>
</organism>